<dbReference type="Proteomes" id="UP000613768">
    <property type="component" value="Unassembled WGS sequence"/>
</dbReference>
<evidence type="ECO:0000313" key="3">
    <source>
        <dbReference type="EMBL" id="MBD8526171.1"/>
    </source>
</evidence>
<proteinExistence type="inferred from homology"/>
<dbReference type="SUPFAM" id="SSF52402">
    <property type="entry name" value="Adenine nucleotide alpha hydrolases-like"/>
    <property type="match status" value="1"/>
</dbReference>
<dbReference type="InterPro" id="IPR014729">
    <property type="entry name" value="Rossmann-like_a/b/a_fold"/>
</dbReference>
<dbReference type="AlphaFoldDB" id="A0AAW3ZJJ9"/>
<evidence type="ECO:0000256" key="1">
    <source>
        <dbReference type="ARBA" id="ARBA00008791"/>
    </source>
</evidence>
<organism evidence="3 4">
    <name type="scientific">Pseudomarimonas arenosa</name>
    <dbReference type="NCBI Taxonomy" id="2774145"/>
    <lineage>
        <taxon>Bacteria</taxon>
        <taxon>Pseudomonadati</taxon>
        <taxon>Pseudomonadota</taxon>
        <taxon>Gammaproteobacteria</taxon>
        <taxon>Lysobacterales</taxon>
        <taxon>Lysobacteraceae</taxon>
        <taxon>Pseudomarimonas</taxon>
    </lineage>
</organism>
<dbReference type="InterPro" id="IPR006015">
    <property type="entry name" value="Universal_stress_UspA"/>
</dbReference>
<dbReference type="InterPro" id="IPR006016">
    <property type="entry name" value="UspA"/>
</dbReference>
<dbReference type="Gene3D" id="3.40.50.620">
    <property type="entry name" value="HUPs"/>
    <property type="match status" value="1"/>
</dbReference>
<dbReference type="RefSeq" id="WP_192029592.1">
    <property type="nucleotide sequence ID" value="NZ_JACYTR010000018.1"/>
</dbReference>
<dbReference type="Pfam" id="PF00582">
    <property type="entry name" value="Usp"/>
    <property type="match status" value="1"/>
</dbReference>
<keyword evidence="4" id="KW-1185">Reference proteome</keyword>
<dbReference type="PANTHER" id="PTHR46268:SF6">
    <property type="entry name" value="UNIVERSAL STRESS PROTEIN UP12"/>
    <property type="match status" value="1"/>
</dbReference>
<protein>
    <submittedName>
        <fullName evidence="3">Universal stress protein</fullName>
    </submittedName>
</protein>
<gene>
    <name evidence="3" type="ORF">IFO71_10520</name>
</gene>
<reference evidence="3 4" key="1">
    <citation type="submission" date="2020-09" db="EMBL/GenBank/DDBJ databases">
        <title>Pseudoxanthomonas sp. CAU 1598 isolated from sand of Yaerae Beach.</title>
        <authorList>
            <person name="Kim W."/>
        </authorList>
    </citation>
    <scope>NUCLEOTIDE SEQUENCE [LARGE SCALE GENOMIC DNA]</scope>
    <source>
        <strain evidence="3 4">CAU 1598</strain>
    </source>
</reference>
<comment type="similarity">
    <text evidence="1">Belongs to the universal stress protein A family.</text>
</comment>
<sequence>MKFLVAIDGSDTSIHAFERAVSLSRQWGGEHHFLLLNVQQPIPHADAFGLTVGMDGPLLQQIGERELQRANALAQELGLNYEARTEIGPAAHRLAEIADETNADMIVLGSKGRSNLANVLVGSVASRVPNYTKRPVLLIPPA</sequence>
<dbReference type="EMBL" id="JACYTR010000018">
    <property type="protein sequence ID" value="MBD8526171.1"/>
    <property type="molecule type" value="Genomic_DNA"/>
</dbReference>
<name>A0AAW3ZJJ9_9GAMM</name>
<accession>A0AAW3ZJJ9</accession>
<feature type="domain" description="UspA" evidence="2">
    <location>
        <begin position="2"/>
        <end position="140"/>
    </location>
</feature>
<dbReference type="CDD" id="cd00293">
    <property type="entry name" value="USP-like"/>
    <property type="match status" value="1"/>
</dbReference>
<evidence type="ECO:0000313" key="4">
    <source>
        <dbReference type="Proteomes" id="UP000613768"/>
    </source>
</evidence>
<comment type="caution">
    <text evidence="3">The sequence shown here is derived from an EMBL/GenBank/DDBJ whole genome shotgun (WGS) entry which is preliminary data.</text>
</comment>
<dbReference type="PRINTS" id="PR01438">
    <property type="entry name" value="UNVRSLSTRESS"/>
</dbReference>
<evidence type="ECO:0000259" key="2">
    <source>
        <dbReference type="Pfam" id="PF00582"/>
    </source>
</evidence>
<dbReference type="PANTHER" id="PTHR46268">
    <property type="entry name" value="STRESS RESPONSE PROTEIN NHAX"/>
    <property type="match status" value="1"/>
</dbReference>